<dbReference type="RefSeq" id="WP_151970121.1">
    <property type="nucleotide sequence ID" value="NZ_AP019860.1"/>
</dbReference>
<organism evidence="1 2">
    <name type="scientific">Uabimicrobium amorphum</name>
    <dbReference type="NCBI Taxonomy" id="2596890"/>
    <lineage>
        <taxon>Bacteria</taxon>
        <taxon>Pseudomonadati</taxon>
        <taxon>Planctomycetota</taxon>
        <taxon>Candidatus Uabimicrobiia</taxon>
        <taxon>Candidatus Uabimicrobiales</taxon>
        <taxon>Candidatus Uabimicrobiaceae</taxon>
        <taxon>Candidatus Uabimicrobium</taxon>
    </lineage>
</organism>
<accession>A0A5S9F4Y3</accession>
<sequence length="103" mass="11902">MNSYTSKDVEQAWREIVLYYLESESKRWGRDPSTKACIDAIRKVESIMQQVNICEDAQQYLRALLHAVKEGAKSFQAYDNNEVASGIGYFHSIPADLFYRFTP</sequence>
<name>A0A5S9F4Y3_UABAM</name>
<dbReference type="EMBL" id="AP019860">
    <property type="protein sequence ID" value="BBM86042.1"/>
    <property type="molecule type" value="Genomic_DNA"/>
</dbReference>
<reference evidence="1 2" key="1">
    <citation type="submission" date="2019-08" db="EMBL/GenBank/DDBJ databases">
        <title>Complete genome sequence of Candidatus Uab amorphum.</title>
        <authorList>
            <person name="Shiratori T."/>
            <person name="Suzuki S."/>
            <person name="Kakizawa Y."/>
            <person name="Ishida K."/>
        </authorList>
    </citation>
    <scope>NUCLEOTIDE SEQUENCE [LARGE SCALE GENOMIC DNA]</scope>
    <source>
        <strain evidence="1 2">SRT547</strain>
    </source>
</reference>
<keyword evidence="2" id="KW-1185">Reference proteome</keyword>
<protein>
    <submittedName>
        <fullName evidence="1">Uncharacterized protein</fullName>
    </submittedName>
</protein>
<evidence type="ECO:0000313" key="1">
    <source>
        <dbReference type="EMBL" id="BBM86042.1"/>
    </source>
</evidence>
<dbReference type="KEGG" id="uam:UABAM_04428"/>
<dbReference type="Proteomes" id="UP000326354">
    <property type="component" value="Chromosome"/>
</dbReference>
<evidence type="ECO:0000313" key="2">
    <source>
        <dbReference type="Proteomes" id="UP000326354"/>
    </source>
</evidence>
<proteinExistence type="predicted"/>
<gene>
    <name evidence="1" type="ORF">UABAM_04428</name>
</gene>
<dbReference type="AlphaFoldDB" id="A0A5S9F4Y3"/>